<feature type="compositionally biased region" description="Basic and acidic residues" evidence="1">
    <location>
        <begin position="9"/>
        <end position="20"/>
    </location>
</feature>
<dbReference type="PANTHER" id="PTHR30231">
    <property type="entry name" value="DNA POLYMERASE III SUBUNIT EPSILON"/>
    <property type="match status" value="1"/>
</dbReference>
<keyword evidence="3" id="KW-0378">Hydrolase</keyword>
<keyword evidence="3" id="KW-0540">Nuclease</keyword>
<feature type="region of interest" description="Disordered" evidence="1">
    <location>
        <begin position="60"/>
        <end position="84"/>
    </location>
</feature>
<reference evidence="4" key="1">
    <citation type="journal article" date="2019" name="Int. J. Syst. Evol. Microbiol.">
        <title>The Global Catalogue of Microorganisms (GCM) 10K type strain sequencing project: providing services to taxonomists for standard genome sequencing and annotation.</title>
        <authorList>
            <consortium name="The Broad Institute Genomics Platform"/>
            <consortium name="The Broad Institute Genome Sequencing Center for Infectious Disease"/>
            <person name="Wu L."/>
            <person name="Ma J."/>
        </authorList>
    </citation>
    <scope>NUCLEOTIDE SEQUENCE [LARGE SCALE GENOMIC DNA]</scope>
    <source>
        <strain evidence="4">KCTC 12848</strain>
    </source>
</reference>
<dbReference type="InterPro" id="IPR036397">
    <property type="entry name" value="RNaseH_sf"/>
</dbReference>
<dbReference type="PANTHER" id="PTHR30231:SF37">
    <property type="entry name" value="EXODEOXYRIBONUCLEASE 10"/>
    <property type="match status" value="1"/>
</dbReference>
<dbReference type="Gene3D" id="3.30.420.10">
    <property type="entry name" value="Ribonuclease H-like superfamily/Ribonuclease H"/>
    <property type="match status" value="1"/>
</dbReference>
<comment type="caution">
    <text evidence="3">The sequence shown here is derived from an EMBL/GenBank/DDBJ whole genome shotgun (WGS) entry which is preliminary data.</text>
</comment>
<dbReference type="RefSeq" id="WP_344034164.1">
    <property type="nucleotide sequence ID" value="NZ_BAAAKE010000001.1"/>
</dbReference>
<dbReference type="Pfam" id="PF00929">
    <property type="entry name" value="RNase_T"/>
    <property type="match status" value="1"/>
</dbReference>
<gene>
    <name evidence="3" type="ORF">ACFPFM_12300</name>
</gene>
<proteinExistence type="predicted"/>
<dbReference type="SMART" id="SM00479">
    <property type="entry name" value="EXOIII"/>
    <property type="match status" value="1"/>
</dbReference>
<dbReference type="SUPFAM" id="SSF53098">
    <property type="entry name" value="Ribonuclease H-like"/>
    <property type="match status" value="1"/>
</dbReference>
<feature type="domain" description="Exonuclease" evidence="2">
    <location>
        <begin position="99"/>
        <end position="261"/>
    </location>
</feature>
<evidence type="ECO:0000259" key="2">
    <source>
        <dbReference type="SMART" id="SM00479"/>
    </source>
</evidence>
<feature type="region of interest" description="Disordered" evidence="1">
    <location>
        <begin position="356"/>
        <end position="382"/>
    </location>
</feature>
<organism evidence="3 4">
    <name type="scientific">Saccharothrix xinjiangensis</name>
    <dbReference type="NCBI Taxonomy" id="204798"/>
    <lineage>
        <taxon>Bacteria</taxon>
        <taxon>Bacillati</taxon>
        <taxon>Actinomycetota</taxon>
        <taxon>Actinomycetes</taxon>
        <taxon>Pseudonocardiales</taxon>
        <taxon>Pseudonocardiaceae</taxon>
        <taxon>Saccharothrix</taxon>
    </lineage>
</organism>
<feature type="region of interest" description="Disordered" evidence="1">
    <location>
        <begin position="1"/>
        <end position="26"/>
    </location>
</feature>
<dbReference type="Proteomes" id="UP001595833">
    <property type="component" value="Unassembled WGS sequence"/>
</dbReference>
<evidence type="ECO:0000313" key="3">
    <source>
        <dbReference type="EMBL" id="MFC5054532.1"/>
    </source>
</evidence>
<dbReference type="EMBL" id="JBHSJB010000011">
    <property type="protein sequence ID" value="MFC5054532.1"/>
    <property type="molecule type" value="Genomic_DNA"/>
</dbReference>
<name>A0ABV9XYK7_9PSEU</name>
<dbReference type="InterPro" id="IPR013520">
    <property type="entry name" value="Ribonucl_H"/>
</dbReference>
<keyword evidence="3" id="KW-0269">Exonuclease</keyword>
<protein>
    <submittedName>
        <fullName evidence="3">Exonuclease domain-containing protein</fullName>
    </submittedName>
</protein>
<accession>A0ABV9XYK7</accession>
<dbReference type="CDD" id="cd06127">
    <property type="entry name" value="DEDDh"/>
    <property type="match status" value="1"/>
</dbReference>
<sequence length="487" mass="53175">MSTVYQGRMPEHLKTTDQLRRSGLRPGNPAVAGGWLERVFEGDVWRTVLYDVRSARPLAPPTSVPRWDSLPVHDSTPNTRPEGGEDVAAWARRVLRDPSAVVLDTETTDYHGRVIEIAVLATDGTVLLDTLVDPEGAVINPRAQQTHGITAAMLVGAPTMAQLWPRLDELLRDRSVIAWNAPFDQGRLRAEHRQVVGGTAQPAWLVGAWECAMRRHAAWAGDRNSRGSGFRNHKLEGGHRAAGDCRAALDRLRSMAGSLPAPPSTPVGQAGTGPDAHAMREAWPRMLEQIRSHSRSAEAMLTNVVPDLIEDRTLIVRHQSAPIARRLAEERNLGLLRDAVAAVMGPGWNVHVEAPGMQPSTSKPVRHRARPSLPAPHRPRPAVPIDYDLVDPDGADAHGGEPYHDWQDCPGGMNLESWICIDPSALCPAVVEPQHSDSANARAMAFYDINHTAHCAPDAMCRAILRLAEEGRFDEAENLAEDHVLGA</sequence>
<evidence type="ECO:0000313" key="4">
    <source>
        <dbReference type="Proteomes" id="UP001595833"/>
    </source>
</evidence>
<evidence type="ECO:0000256" key="1">
    <source>
        <dbReference type="SAM" id="MobiDB-lite"/>
    </source>
</evidence>
<dbReference type="GO" id="GO:0004527">
    <property type="term" value="F:exonuclease activity"/>
    <property type="evidence" value="ECO:0007669"/>
    <property type="project" value="UniProtKB-KW"/>
</dbReference>
<dbReference type="InterPro" id="IPR012337">
    <property type="entry name" value="RNaseH-like_sf"/>
</dbReference>
<keyword evidence="4" id="KW-1185">Reference proteome</keyword>